<dbReference type="AlphaFoldDB" id="A0A8T0HAZ4"/>
<keyword evidence="4" id="KW-0804">Transcription</keyword>
<evidence type="ECO:0000256" key="1">
    <source>
        <dbReference type="ARBA" id="ARBA00004123"/>
    </source>
</evidence>
<feature type="region of interest" description="Disordered" evidence="7">
    <location>
        <begin position="184"/>
        <end position="253"/>
    </location>
</feature>
<accession>A0A8T0HAZ4</accession>
<dbReference type="Pfam" id="PF00170">
    <property type="entry name" value="bZIP_1"/>
    <property type="match status" value="1"/>
</dbReference>
<keyword evidence="10" id="KW-1185">Reference proteome</keyword>
<keyword evidence="5" id="KW-0539">Nucleus</keyword>
<evidence type="ECO:0000313" key="10">
    <source>
        <dbReference type="Proteomes" id="UP000822688"/>
    </source>
</evidence>
<feature type="region of interest" description="Disordered" evidence="7">
    <location>
        <begin position="373"/>
        <end position="396"/>
    </location>
</feature>
<dbReference type="InterPro" id="IPR020983">
    <property type="entry name" value="Basic_leucine-zipper_C"/>
</dbReference>
<evidence type="ECO:0000256" key="6">
    <source>
        <dbReference type="SAM" id="Coils"/>
    </source>
</evidence>
<feature type="coiled-coil region" evidence="6">
    <location>
        <begin position="263"/>
        <end position="297"/>
    </location>
</feature>
<keyword evidence="2" id="KW-0805">Transcription regulation</keyword>
<dbReference type="GO" id="GO:0003677">
    <property type="term" value="F:DNA binding"/>
    <property type="evidence" value="ECO:0007669"/>
    <property type="project" value="UniProtKB-KW"/>
</dbReference>
<gene>
    <name evidence="9" type="ORF">KC19_7G165500</name>
</gene>
<evidence type="ECO:0000256" key="5">
    <source>
        <dbReference type="ARBA" id="ARBA00023242"/>
    </source>
</evidence>
<sequence length="436" mass="48145">MEHSSSVDDLVGTFWDESNTANLTDASTKTATPIINRSTSEWSFQEFLKDNLTAPTGPGPLKLRPACKSRFLVDPERPVQEEKADDEEPHDDEEESEEPFMRAAELRLYPSEDPSAVVEGALNPLFSGLREEKLIPSPPVADPSSMAGGVVGSYPEEYECFLKHKLEMACAAVAMTRVNSRRARAGRAAPMFPSHTSGSTPVLKGRSSPVGIPLQTPAKSDVEVGKSRPITSGSDVSEDEEQDDANGKAPGDIKKVKRMLSNRESARRSRRRKQAHLSELEMQVAQLRMENTALVQRLQDISHKFQEAAIDNRVLKADCEALRAKVNMAARDLMARHGQMPGGQFILDPSLRYLSMPYDMGQGISDESGQYNMLHESQQGGGSSGSRKMGRTPSMQRVASLEHLHKRIRSGVSCHTPSWNSYWEMEGPAMVEQHDV</sequence>
<keyword evidence="3" id="KW-0238">DNA-binding</keyword>
<evidence type="ECO:0000256" key="3">
    <source>
        <dbReference type="ARBA" id="ARBA00023125"/>
    </source>
</evidence>
<dbReference type="GO" id="GO:0003700">
    <property type="term" value="F:DNA-binding transcription factor activity"/>
    <property type="evidence" value="ECO:0007669"/>
    <property type="project" value="InterPro"/>
</dbReference>
<keyword evidence="6" id="KW-0175">Coiled coil</keyword>
<dbReference type="PROSITE" id="PS00036">
    <property type="entry name" value="BZIP_BASIC"/>
    <property type="match status" value="1"/>
</dbReference>
<dbReference type="GO" id="GO:0005634">
    <property type="term" value="C:nucleus"/>
    <property type="evidence" value="ECO:0007669"/>
    <property type="project" value="UniProtKB-SubCell"/>
</dbReference>
<dbReference type="Proteomes" id="UP000822688">
    <property type="component" value="Chromosome 7"/>
</dbReference>
<dbReference type="SMART" id="SM00338">
    <property type="entry name" value="BRLZ"/>
    <property type="match status" value="1"/>
</dbReference>
<dbReference type="PANTHER" id="PTHR46408">
    <property type="entry name" value="BASIC LEUCINE ZIPPER 63"/>
    <property type="match status" value="1"/>
</dbReference>
<proteinExistence type="predicted"/>
<dbReference type="SUPFAM" id="SSF57959">
    <property type="entry name" value="Leucine zipper domain"/>
    <property type="match status" value="1"/>
</dbReference>
<name>A0A8T0HAZ4_CERPU</name>
<dbReference type="PROSITE" id="PS50217">
    <property type="entry name" value="BZIP"/>
    <property type="match status" value="1"/>
</dbReference>
<feature type="compositionally biased region" description="Basic and acidic residues" evidence="7">
    <location>
        <begin position="72"/>
        <end position="82"/>
    </location>
</feature>
<dbReference type="PANTHER" id="PTHR46408:SF10">
    <property type="entry name" value="BASIC LEUCINE ZIPPER 63"/>
    <property type="match status" value="1"/>
</dbReference>
<feature type="compositionally biased region" description="Acidic residues" evidence="7">
    <location>
        <begin position="83"/>
        <end position="98"/>
    </location>
</feature>
<evidence type="ECO:0000256" key="2">
    <source>
        <dbReference type="ARBA" id="ARBA00023015"/>
    </source>
</evidence>
<feature type="domain" description="BZIP" evidence="8">
    <location>
        <begin position="252"/>
        <end position="307"/>
    </location>
</feature>
<reference evidence="9" key="1">
    <citation type="submission" date="2020-06" db="EMBL/GenBank/DDBJ databases">
        <title>WGS assembly of Ceratodon purpureus strain R40.</title>
        <authorList>
            <person name="Carey S.B."/>
            <person name="Jenkins J."/>
            <person name="Shu S."/>
            <person name="Lovell J.T."/>
            <person name="Sreedasyam A."/>
            <person name="Maumus F."/>
            <person name="Tiley G.P."/>
            <person name="Fernandez-Pozo N."/>
            <person name="Barry K."/>
            <person name="Chen C."/>
            <person name="Wang M."/>
            <person name="Lipzen A."/>
            <person name="Daum C."/>
            <person name="Saski C.A."/>
            <person name="Payton A.C."/>
            <person name="Mcbreen J.C."/>
            <person name="Conrad R.E."/>
            <person name="Kollar L.M."/>
            <person name="Olsson S."/>
            <person name="Huttunen S."/>
            <person name="Landis J.B."/>
            <person name="Wickett N.J."/>
            <person name="Johnson M.G."/>
            <person name="Rensing S.A."/>
            <person name="Grimwood J."/>
            <person name="Schmutz J."/>
            <person name="Mcdaniel S.F."/>
        </authorList>
    </citation>
    <scope>NUCLEOTIDE SEQUENCE</scope>
    <source>
        <strain evidence="9">R40</strain>
    </source>
</reference>
<organism evidence="9 10">
    <name type="scientific">Ceratodon purpureus</name>
    <name type="common">Fire moss</name>
    <name type="synonym">Dicranum purpureum</name>
    <dbReference type="NCBI Taxonomy" id="3225"/>
    <lineage>
        <taxon>Eukaryota</taxon>
        <taxon>Viridiplantae</taxon>
        <taxon>Streptophyta</taxon>
        <taxon>Embryophyta</taxon>
        <taxon>Bryophyta</taxon>
        <taxon>Bryophytina</taxon>
        <taxon>Bryopsida</taxon>
        <taxon>Dicranidae</taxon>
        <taxon>Pseudoditrichales</taxon>
        <taxon>Ditrichaceae</taxon>
        <taxon>Ceratodon</taxon>
    </lineage>
</organism>
<dbReference type="EMBL" id="CM026428">
    <property type="protein sequence ID" value="KAG0567837.1"/>
    <property type="molecule type" value="Genomic_DNA"/>
</dbReference>
<comment type="caution">
    <text evidence="9">The sequence shown here is derived from an EMBL/GenBank/DDBJ whole genome shotgun (WGS) entry which is preliminary data.</text>
</comment>
<protein>
    <recommendedName>
        <fullName evidence="8">BZIP domain-containing protein</fullName>
    </recommendedName>
</protein>
<dbReference type="Gene3D" id="1.20.5.170">
    <property type="match status" value="1"/>
</dbReference>
<dbReference type="InterPro" id="IPR046347">
    <property type="entry name" value="bZIP_sf"/>
</dbReference>
<feature type="region of interest" description="Disordered" evidence="7">
    <location>
        <begin position="72"/>
        <end position="98"/>
    </location>
</feature>
<dbReference type="Pfam" id="PF12498">
    <property type="entry name" value="bZIP_C"/>
    <property type="match status" value="1"/>
</dbReference>
<dbReference type="InterPro" id="IPR004827">
    <property type="entry name" value="bZIP"/>
</dbReference>
<comment type="subcellular location">
    <subcellularLocation>
        <location evidence="1">Nucleus</location>
    </subcellularLocation>
</comment>
<evidence type="ECO:0000259" key="8">
    <source>
        <dbReference type="PROSITE" id="PS50217"/>
    </source>
</evidence>
<evidence type="ECO:0000256" key="7">
    <source>
        <dbReference type="SAM" id="MobiDB-lite"/>
    </source>
</evidence>
<evidence type="ECO:0000256" key="4">
    <source>
        <dbReference type="ARBA" id="ARBA00023163"/>
    </source>
</evidence>
<dbReference type="FunFam" id="1.20.5.170:FF:000020">
    <property type="entry name" value="BZIP transcription factor"/>
    <property type="match status" value="1"/>
</dbReference>
<evidence type="ECO:0000313" key="9">
    <source>
        <dbReference type="EMBL" id="KAG0567837.1"/>
    </source>
</evidence>